<dbReference type="EMBL" id="AOTX01000005">
    <property type="protein sequence ID" value="EMR59555.1"/>
    <property type="molecule type" value="Genomic_DNA"/>
</dbReference>
<dbReference type="PATRIC" id="fig|992058.3.peg.41"/>
<reference evidence="1 2" key="1">
    <citation type="submission" date="2013-02" db="EMBL/GenBank/DDBJ databases">
        <title>Comparitive Sequence Analysis of H. pylori Isolates.</title>
        <authorList>
            <person name="Blanchard T.G."/>
            <person name="Czinn S.J."/>
            <person name="McCracken C.M."/>
            <person name="Abolude K.A."/>
            <person name="Shefchek K.S."/>
            <person name="Maroo A.M."/>
            <person name="Santana-Cruz I.S."/>
            <person name="Tallon L.J."/>
            <person name="Ficke F.W.F."/>
        </authorList>
    </citation>
    <scope>NUCLEOTIDE SEQUENCE [LARGE SCALE GENOMIC DNA]</scope>
    <source>
        <strain evidence="1 2">Hp H-1</strain>
    </source>
</reference>
<sequence length="50" mass="5916">MVYFKGGKARFLGWLRLRALKRVCRRVSSRPIVAIWGKSVLKRVYHEKKA</sequence>
<protein>
    <submittedName>
        <fullName evidence="1">Uncharacterized protein</fullName>
    </submittedName>
</protein>
<accession>M7SYE3</accession>
<proteinExistence type="predicted"/>
<organism evidence="1 2">
    <name type="scientific">Helicobacter pylori Hp H-1</name>
    <dbReference type="NCBI Taxonomy" id="992058"/>
    <lineage>
        <taxon>Bacteria</taxon>
        <taxon>Pseudomonadati</taxon>
        <taxon>Campylobacterota</taxon>
        <taxon>Epsilonproteobacteria</taxon>
        <taxon>Campylobacterales</taxon>
        <taxon>Helicobacteraceae</taxon>
        <taxon>Helicobacter</taxon>
    </lineage>
</organism>
<dbReference type="AlphaFoldDB" id="M7SYE3"/>
<name>M7SYE3_HELPX</name>
<comment type="caution">
    <text evidence="1">The sequence shown here is derived from an EMBL/GenBank/DDBJ whole genome shotgun (WGS) entry which is preliminary data.</text>
</comment>
<evidence type="ECO:0000313" key="2">
    <source>
        <dbReference type="Proteomes" id="UP000011947"/>
    </source>
</evidence>
<dbReference type="Proteomes" id="UP000011947">
    <property type="component" value="Unassembled WGS sequence"/>
</dbReference>
<gene>
    <name evidence="1" type="ORF">HPHPH1_0018</name>
</gene>
<evidence type="ECO:0000313" key="1">
    <source>
        <dbReference type="EMBL" id="EMR59555.1"/>
    </source>
</evidence>